<name>A0A6L2NGC2_TANCI</name>
<accession>A0A6L2NGC2</accession>
<dbReference type="AlphaFoldDB" id="A0A6L2NGC2"/>
<organism evidence="1">
    <name type="scientific">Tanacetum cinerariifolium</name>
    <name type="common">Dalmatian daisy</name>
    <name type="synonym">Chrysanthemum cinerariifolium</name>
    <dbReference type="NCBI Taxonomy" id="118510"/>
    <lineage>
        <taxon>Eukaryota</taxon>
        <taxon>Viridiplantae</taxon>
        <taxon>Streptophyta</taxon>
        <taxon>Embryophyta</taxon>
        <taxon>Tracheophyta</taxon>
        <taxon>Spermatophyta</taxon>
        <taxon>Magnoliopsida</taxon>
        <taxon>eudicotyledons</taxon>
        <taxon>Gunneridae</taxon>
        <taxon>Pentapetalae</taxon>
        <taxon>asterids</taxon>
        <taxon>campanulids</taxon>
        <taxon>Asterales</taxon>
        <taxon>Asteraceae</taxon>
        <taxon>Asteroideae</taxon>
        <taxon>Anthemideae</taxon>
        <taxon>Anthemidinae</taxon>
        <taxon>Tanacetum</taxon>
    </lineage>
</organism>
<proteinExistence type="predicted"/>
<dbReference type="EMBL" id="BKCJ010008733">
    <property type="protein sequence ID" value="GEU83695.1"/>
    <property type="molecule type" value="Genomic_DNA"/>
</dbReference>
<gene>
    <name evidence="1" type="ORF">Tci_055673</name>
</gene>
<sequence>MTRRFLFTSSLQGGDESACKLLGCLLGDVIESGGDVFDLIGDVDPTYEDRDIGMGDSTGVSASLDGEIFLGRKKFRKSNIDGSDNTRDRGEIASKAKRYLVKSSKKSGEVFLGVAGK</sequence>
<evidence type="ECO:0000313" key="1">
    <source>
        <dbReference type="EMBL" id="GEU83695.1"/>
    </source>
</evidence>
<comment type="caution">
    <text evidence="1">The sequence shown here is derived from an EMBL/GenBank/DDBJ whole genome shotgun (WGS) entry which is preliminary data.</text>
</comment>
<reference evidence="1" key="1">
    <citation type="journal article" date="2019" name="Sci. Rep.">
        <title>Draft genome of Tanacetum cinerariifolium, the natural source of mosquito coil.</title>
        <authorList>
            <person name="Yamashiro T."/>
            <person name="Shiraishi A."/>
            <person name="Satake H."/>
            <person name="Nakayama K."/>
        </authorList>
    </citation>
    <scope>NUCLEOTIDE SEQUENCE</scope>
</reference>
<protein>
    <submittedName>
        <fullName evidence="1">Uncharacterized protein</fullName>
    </submittedName>
</protein>